<comment type="caution">
    <text evidence="2">The sequence shown here is derived from an EMBL/GenBank/DDBJ whole genome shotgun (WGS) entry which is preliminary data.</text>
</comment>
<evidence type="ECO:0000313" key="2">
    <source>
        <dbReference type="EMBL" id="KAK8130595.1"/>
    </source>
</evidence>
<evidence type="ECO:0008006" key="4">
    <source>
        <dbReference type="Google" id="ProtNLM"/>
    </source>
</evidence>
<feature type="region of interest" description="Disordered" evidence="1">
    <location>
        <begin position="523"/>
        <end position="547"/>
    </location>
</feature>
<dbReference type="Proteomes" id="UP001392437">
    <property type="component" value="Unassembled WGS sequence"/>
</dbReference>
<dbReference type="InterPro" id="IPR036047">
    <property type="entry name" value="F-box-like_dom_sf"/>
</dbReference>
<gene>
    <name evidence="2" type="ORF">PG999_002975</name>
</gene>
<proteinExistence type="predicted"/>
<protein>
    <recommendedName>
        <fullName evidence="4">F-box domain-containing protein</fullName>
    </recommendedName>
</protein>
<dbReference type="SUPFAM" id="SSF81383">
    <property type="entry name" value="F-box domain"/>
    <property type="match status" value="1"/>
</dbReference>
<keyword evidence="3" id="KW-1185">Reference proteome</keyword>
<evidence type="ECO:0000256" key="1">
    <source>
        <dbReference type="SAM" id="MobiDB-lite"/>
    </source>
</evidence>
<organism evidence="2 3">
    <name type="scientific">Apiospora kogelbergensis</name>
    <dbReference type="NCBI Taxonomy" id="1337665"/>
    <lineage>
        <taxon>Eukaryota</taxon>
        <taxon>Fungi</taxon>
        <taxon>Dikarya</taxon>
        <taxon>Ascomycota</taxon>
        <taxon>Pezizomycotina</taxon>
        <taxon>Sordariomycetes</taxon>
        <taxon>Xylariomycetidae</taxon>
        <taxon>Amphisphaeriales</taxon>
        <taxon>Apiosporaceae</taxon>
        <taxon>Apiospora</taxon>
    </lineage>
</organism>
<reference evidence="2 3" key="1">
    <citation type="submission" date="2023-01" db="EMBL/GenBank/DDBJ databases">
        <title>Analysis of 21 Apiospora genomes using comparative genomics revels a genus with tremendous synthesis potential of carbohydrate active enzymes and secondary metabolites.</title>
        <authorList>
            <person name="Sorensen T."/>
        </authorList>
    </citation>
    <scope>NUCLEOTIDE SEQUENCE [LARGE SCALE GENOMIC DNA]</scope>
    <source>
        <strain evidence="2 3">CBS 117206</strain>
    </source>
</reference>
<evidence type="ECO:0000313" key="3">
    <source>
        <dbReference type="Proteomes" id="UP001392437"/>
    </source>
</evidence>
<accession>A0AAW0RA04</accession>
<dbReference type="EMBL" id="JAQQWP010000002">
    <property type="protein sequence ID" value="KAK8130595.1"/>
    <property type="molecule type" value="Genomic_DNA"/>
</dbReference>
<dbReference type="AlphaFoldDB" id="A0AAW0RA04"/>
<sequence length="547" mass="62403">MSAVTNILVGDNSSVKASLANLPVELHAHILSYLRTSDRKNLRLLNTHFVRRTPLLITRVFLSANIRNIEVFRAIADHEDLRSGVTEIIWDDARFPDRYGDWSIRYDVSGRASYVHPRCSKAFDEAPDWFQRGCRKSLGMLKNRKADCPSWDLEPQLSVPSSFAYFMELFEQQKSVLATGADADALAHGLRRFPSLRRVTITPAGHGLLNKPLYETPMIRGFPDGFVYPSPRPWPKRPRYFVNLIRNPPKKHGWEKWRGLSTILRGLADHENSVTELVIDTYGLPTGMNTAMFDDLVSHEYQGLYNLIRKPGFRRLDLVLRTGHDHEPYNHKPRCKVGNLWFTLSQAKDLEHVKLATDLAPNMNHHISLDLHSLETENEIRLQRDICPIRKWPKLQHLGLAGFYLRQEDLITLLAAAPPSLRSVELSNLRFIGGGSYRSVLCCMRDQLGWCEWPTRERPKVTIAVGNRSARKTMMNWVVCIEDEVSDFLYRGGSNPFGDDMDEAPNHIRGGFGVERDPCDPGFERPWKGCPPDADMQSSGPYGFDSE</sequence>
<name>A0AAW0RA04_9PEZI</name>